<keyword evidence="3" id="KW-1185">Reference proteome</keyword>
<dbReference type="Proteomes" id="UP000323386">
    <property type="component" value="Unassembled WGS sequence"/>
</dbReference>
<gene>
    <name evidence="2" type="ORF">PSFLO_00925</name>
</gene>
<evidence type="ECO:0000256" key="1">
    <source>
        <dbReference type="SAM" id="MobiDB-lite"/>
    </source>
</evidence>
<feature type="region of interest" description="Disordered" evidence="1">
    <location>
        <begin position="133"/>
        <end position="176"/>
    </location>
</feature>
<protein>
    <submittedName>
        <fullName evidence="2">Uncharacterized protein</fullName>
    </submittedName>
</protein>
<reference evidence="2 3" key="1">
    <citation type="submission" date="2018-03" db="EMBL/GenBank/DDBJ databases">
        <authorList>
            <person name="Guldener U."/>
        </authorList>
    </citation>
    <scope>NUCLEOTIDE SEQUENCE [LARGE SCALE GENOMIC DNA]</scope>
    <source>
        <strain evidence="2 3">DAOM196992</strain>
    </source>
</reference>
<accession>A0A5C3ESY6</accession>
<dbReference type="AlphaFoldDB" id="A0A5C3ESY6"/>
<proteinExistence type="predicted"/>
<feature type="region of interest" description="Disordered" evidence="1">
    <location>
        <begin position="288"/>
        <end position="322"/>
    </location>
</feature>
<name>A0A5C3ESY6_9BASI</name>
<evidence type="ECO:0000313" key="2">
    <source>
        <dbReference type="EMBL" id="SPO35454.1"/>
    </source>
</evidence>
<evidence type="ECO:0000313" key="3">
    <source>
        <dbReference type="Proteomes" id="UP000323386"/>
    </source>
</evidence>
<sequence>MVDVARRPRLLPSANVNAAREGSSSCWLTCTFPWFLGYTAWPQKAGGELSRRPAPREARPRFWPRRRVQDAWQASIAGWLWLATGHARTHARTRPPASRSEGHLDALAPAGPGLACLAFGLGLPLPVALAACPPSTKSHARTSDAQHTHPLHTRTPPTPGSSRQAQAGRPGDSKSYPFLAASNLHQLYTYPGHLLLPQLRNHSPPAWPTLDALAFLRLPGAVAAIHHHHHPLANVRLPPTATAAAAAAAESASSPLIVHSGTAAGAHPHSFDTDALGHVQPVEVPLEPLTHTNQGTRLPVRRPGGNPAHPRGPPSRPAHSSTRFDWAAWPYPACATRS</sequence>
<organism evidence="2 3">
    <name type="scientific">Pseudozyma flocculosa</name>
    <dbReference type="NCBI Taxonomy" id="84751"/>
    <lineage>
        <taxon>Eukaryota</taxon>
        <taxon>Fungi</taxon>
        <taxon>Dikarya</taxon>
        <taxon>Basidiomycota</taxon>
        <taxon>Ustilaginomycotina</taxon>
        <taxon>Ustilaginomycetes</taxon>
        <taxon>Ustilaginales</taxon>
        <taxon>Ustilaginaceae</taxon>
        <taxon>Pseudozyma</taxon>
    </lineage>
</organism>
<dbReference type="EMBL" id="OOIP01000002">
    <property type="protein sequence ID" value="SPO35454.1"/>
    <property type="molecule type" value="Genomic_DNA"/>
</dbReference>